<dbReference type="Proteomes" id="UP000483004">
    <property type="component" value="Unassembled WGS sequence"/>
</dbReference>
<dbReference type="OrthoDB" id="3478996at2"/>
<dbReference type="RefSeq" id="WP_151540623.1">
    <property type="nucleotide sequence ID" value="NZ_WBMR01000033.1"/>
</dbReference>
<evidence type="ECO:0000313" key="3">
    <source>
        <dbReference type="Proteomes" id="UP000483004"/>
    </source>
</evidence>
<evidence type="ECO:0000313" key="2">
    <source>
        <dbReference type="EMBL" id="KAB2382254.1"/>
    </source>
</evidence>
<reference evidence="2 3" key="1">
    <citation type="submission" date="2019-09" db="EMBL/GenBank/DDBJ databases">
        <title>Actinomadura physcomitrii sp. nov., a novel actinomycete isolated from moss [Physcomitrium sphaericum (Ludw) Fuernr].</title>
        <authorList>
            <person name="Liu C."/>
            <person name="Zhuang X."/>
        </authorList>
    </citation>
    <scope>NUCLEOTIDE SEQUENCE [LARGE SCALE GENOMIC DNA]</scope>
    <source>
        <strain evidence="2 3">CYP1-1B</strain>
    </source>
</reference>
<protein>
    <submittedName>
        <fullName evidence="2">Uncharacterized protein</fullName>
    </submittedName>
</protein>
<dbReference type="EMBL" id="WBMR01000033">
    <property type="protein sequence ID" value="KAB2382254.1"/>
    <property type="molecule type" value="Genomic_DNA"/>
</dbReference>
<organism evidence="2 3">
    <name type="scientific">Actinomadura montaniterrae</name>
    <dbReference type="NCBI Taxonomy" id="1803903"/>
    <lineage>
        <taxon>Bacteria</taxon>
        <taxon>Bacillati</taxon>
        <taxon>Actinomycetota</taxon>
        <taxon>Actinomycetes</taxon>
        <taxon>Streptosporangiales</taxon>
        <taxon>Thermomonosporaceae</taxon>
        <taxon>Actinomadura</taxon>
    </lineage>
</organism>
<keyword evidence="1" id="KW-0175">Coiled coil</keyword>
<accession>A0A6L3VXS4</accession>
<proteinExistence type="predicted"/>
<name>A0A6L3VXS4_9ACTN</name>
<feature type="coiled-coil region" evidence="1">
    <location>
        <begin position="26"/>
        <end position="101"/>
    </location>
</feature>
<comment type="caution">
    <text evidence="2">The sequence shown here is derived from an EMBL/GenBank/DDBJ whole genome shotgun (WGS) entry which is preliminary data.</text>
</comment>
<gene>
    <name evidence="2" type="ORF">F9B16_14780</name>
</gene>
<dbReference type="AlphaFoldDB" id="A0A6L3VXS4"/>
<evidence type="ECO:0000256" key="1">
    <source>
        <dbReference type="SAM" id="Coils"/>
    </source>
</evidence>
<keyword evidence="3" id="KW-1185">Reference proteome</keyword>
<sequence length="293" mass="31926">MTTVILVLLCLAIAGRELYLASDKRLPQAQADVRELRAQLSELAKRHEALRSEVAAAAEPSGIPIPQPLPDGASAEVLDRLEAFSGRIDRLEKETADLAGELAGLGLDREAQHALARSLDTVEQDVRELHREMLERVDREEGVVPGLLLSEEGEAEALLADAYERCAAEWGLHVRVRDQRSPQAADGSYLGTVYYLSGRRPDELTETLLSQARTLIDAEDPGALSALLGELAHLRGGGIARFGRFAVVRTRGELLCGVLPDEAPAAEPWELAGRLRELPGDRRADLSWLRPDG</sequence>